<gene>
    <name evidence="1" type="primary">LOC122147555</name>
</gene>
<evidence type="ECO:0000313" key="1">
    <source>
        <dbReference type="RefSeq" id="XP_042626505.1"/>
    </source>
</evidence>
<dbReference type="AlphaFoldDB" id="A0A9Q9YU93"/>
<dbReference type="GeneID" id="122147555"/>
<dbReference type="FunFam" id="3.30.70.270:FF:000020">
    <property type="entry name" value="Transposon Tf2-6 polyprotein-like Protein"/>
    <property type="match status" value="1"/>
</dbReference>
<dbReference type="OrthoDB" id="8052860at2759"/>
<dbReference type="PANTHER" id="PTHR33064:SF37">
    <property type="entry name" value="RIBONUCLEASE H"/>
    <property type="match status" value="1"/>
</dbReference>
<proteinExistence type="predicted"/>
<sequence length="176" mass="19603">MPFGLSKAPAVFQALVNDVLRDMEYVQHVRRVLQRLLENGLYVKAEKCVLHAQSVPFLGYIWSSEGVCRDPAKIQTVVDWQIPDSRKALKRFLGFANFHLCFRHNFNQLATPLPSLTSTKMTFRWSSSADAAFSKLTSCLVSAPILVTPDPSCQFVVEVDALERVAGRQACLGGMA</sequence>
<dbReference type="RefSeq" id="XP_042626505.1">
    <property type="nucleotide sequence ID" value="XM_042770571.1"/>
</dbReference>
<accession>A0A9Q9YU93</accession>
<dbReference type="KEGG" id="ccar:122147555"/>
<name>A0A9Q9YU93_CYPCA</name>
<dbReference type="PANTHER" id="PTHR33064">
    <property type="entry name" value="POL PROTEIN"/>
    <property type="match status" value="1"/>
</dbReference>
<organism evidence="1">
    <name type="scientific">Cyprinus carpio</name>
    <name type="common">Common carp</name>
    <dbReference type="NCBI Taxonomy" id="7962"/>
    <lineage>
        <taxon>Eukaryota</taxon>
        <taxon>Metazoa</taxon>
        <taxon>Chordata</taxon>
        <taxon>Craniata</taxon>
        <taxon>Vertebrata</taxon>
        <taxon>Euteleostomi</taxon>
        <taxon>Actinopterygii</taxon>
        <taxon>Neopterygii</taxon>
        <taxon>Teleostei</taxon>
        <taxon>Ostariophysi</taxon>
        <taxon>Cypriniformes</taxon>
        <taxon>Cyprinidae</taxon>
        <taxon>Cyprininae</taxon>
        <taxon>Cyprinus</taxon>
    </lineage>
</organism>
<dbReference type="InterPro" id="IPR051320">
    <property type="entry name" value="Viral_Replic_Matur_Polypro"/>
</dbReference>
<dbReference type="Proteomes" id="UP001155660">
    <property type="component" value="Chromosome A14"/>
</dbReference>
<reference evidence="1" key="1">
    <citation type="submission" date="2025-08" db="UniProtKB">
        <authorList>
            <consortium name="RefSeq"/>
        </authorList>
    </citation>
    <scope>IDENTIFICATION</scope>
    <source>
        <tissue evidence="1">Muscle</tissue>
    </source>
</reference>
<protein>
    <submittedName>
        <fullName evidence="1">Uncharacterized mitochondrial protein AtMg00860-like</fullName>
    </submittedName>
</protein>